<evidence type="ECO:0000256" key="4">
    <source>
        <dbReference type="ARBA" id="ARBA00022989"/>
    </source>
</evidence>
<evidence type="ECO:0000256" key="2">
    <source>
        <dbReference type="ARBA" id="ARBA00022475"/>
    </source>
</evidence>
<dbReference type="RefSeq" id="WP_210597532.1">
    <property type="nucleotide sequence ID" value="NZ_JAGKSQ010000004.1"/>
</dbReference>
<dbReference type="InterPro" id="IPR010432">
    <property type="entry name" value="RDD"/>
</dbReference>
<comment type="caution">
    <text evidence="8">The sequence shown here is derived from an EMBL/GenBank/DDBJ whole genome shotgun (WGS) entry which is preliminary data.</text>
</comment>
<evidence type="ECO:0000256" key="3">
    <source>
        <dbReference type="ARBA" id="ARBA00022692"/>
    </source>
</evidence>
<keyword evidence="9" id="KW-1185">Reference proteome</keyword>
<protein>
    <submittedName>
        <fullName evidence="8">RDD family protein</fullName>
    </submittedName>
</protein>
<keyword evidence="4 6" id="KW-1133">Transmembrane helix</keyword>
<feature type="transmembrane region" description="Helical" evidence="6">
    <location>
        <begin position="92"/>
        <end position="116"/>
    </location>
</feature>
<keyword evidence="3 6" id="KW-0812">Transmembrane</keyword>
<feature type="transmembrane region" description="Helical" evidence="6">
    <location>
        <begin position="51"/>
        <end position="71"/>
    </location>
</feature>
<feature type="transmembrane region" description="Helical" evidence="6">
    <location>
        <begin position="21"/>
        <end position="39"/>
    </location>
</feature>
<dbReference type="AlphaFoldDB" id="A0A940WST6"/>
<reference evidence="8" key="1">
    <citation type="submission" date="2021-03" db="EMBL/GenBank/DDBJ databases">
        <title>Bacillus suaedae sp. nov., isolated from Suaeda aralocaspica.</title>
        <authorList>
            <person name="Lei R.F.R."/>
        </authorList>
    </citation>
    <scope>NUCLEOTIDE SEQUENCE</scope>
    <source>
        <strain evidence="8">YZJH907-2</strain>
    </source>
</reference>
<evidence type="ECO:0000256" key="5">
    <source>
        <dbReference type="ARBA" id="ARBA00023136"/>
    </source>
</evidence>
<proteinExistence type="predicted"/>
<dbReference type="Proteomes" id="UP000678228">
    <property type="component" value="Unassembled WGS sequence"/>
</dbReference>
<keyword evidence="5 6" id="KW-0472">Membrane</keyword>
<accession>A0A940WST6</accession>
<name>A0A940WST6_9BACI</name>
<feature type="domain" description="RDD" evidence="7">
    <location>
        <begin position="8"/>
        <end position="129"/>
    </location>
</feature>
<evidence type="ECO:0000256" key="1">
    <source>
        <dbReference type="ARBA" id="ARBA00004651"/>
    </source>
</evidence>
<keyword evidence="2" id="KW-1003">Cell membrane</keyword>
<dbReference type="Pfam" id="PF06271">
    <property type="entry name" value="RDD"/>
    <property type="match status" value="1"/>
</dbReference>
<organism evidence="8 9">
    <name type="scientific">Halalkalibacter suaedae</name>
    <dbReference type="NCBI Taxonomy" id="2822140"/>
    <lineage>
        <taxon>Bacteria</taxon>
        <taxon>Bacillati</taxon>
        <taxon>Bacillota</taxon>
        <taxon>Bacilli</taxon>
        <taxon>Bacillales</taxon>
        <taxon>Bacillaceae</taxon>
        <taxon>Halalkalibacter</taxon>
    </lineage>
</organism>
<dbReference type="GO" id="GO:0005886">
    <property type="term" value="C:plasma membrane"/>
    <property type="evidence" value="ECO:0007669"/>
    <property type="project" value="UniProtKB-SubCell"/>
</dbReference>
<dbReference type="PANTHER" id="PTHR36115">
    <property type="entry name" value="PROLINE-RICH ANTIGEN HOMOLOG-RELATED"/>
    <property type="match status" value="1"/>
</dbReference>
<dbReference type="PANTHER" id="PTHR36115:SF9">
    <property type="entry name" value="LMO1584 PROTEIN"/>
    <property type="match status" value="1"/>
</dbReference>
<sequence>MYCQNSVGFWARLGATLLDGILLSIAMNFISSIFFGQYGRDEAFPFDLIDLLYYLILPIIWHGYTVGKRILGIRIVRVDGEKLGLGTMALRNIVAGIVYVVTFGVGIIVSAIMVGIRDDNRSIHDLIAGTYVTYDPPEI</sequence>
<evidence type="ECO:0000313" key="8">
    <source>
        <dbReference type="EMBL" id="MBP3951845.1"/>
    </source>
</evidence>
<evidence type="ECO:0000259" key="7">
    <source>
        <dbReference type="Pfam" id="PF06271"/>
    </source>
</evidence>
<gene>
    <name evidence="8" type="ORF">J7W16_11950</name>
</gene>
<evidence type="ECO:0000313" key="9">
    <source>
        <dbReference type="Proteomes" id="UP000678228"/>
    </source>
</evidence>
<comment type="subcellular location">
    <subcellularLocation>
        <location evidence="1">Cell membrane</location>
        <topology evidence="1">Multi-pass membrane protein</topology>
    </subcellularLocation>
</comment>
<dbReference type="EMBL" id="JAGKSQ010000004">
    <property type="protein sequence ID" value="MBP3951845.1"/>
    <property type="molecule type" value="Genomic_DNA"/>
</dbReference>
<evidence type="ECO:0000256" key="6">
    <source>
        <dbReference type="SAM" id="Phobius"/>
    </source>
</evidence>
<dbReference type="InterPro" id="IPR051791">
    <property type="entry name" value="Pra-immunoreactive"/>
</dbReference>